<dbReference type="Pfam" id="PF00884">
    <property type="entry name" value="Sulfatase"/>
    <property type="match status" value="1"/>
</dbReference>
<reference evidence="3 4" key="1">
    <citation type="submission" date="2019-06" db="EMBL/GenBank/DDBJ databases">
        <title>Persicimonas caeni gen. nov., sp. nov., a predatory bacterium isolated from solar saltern.</title>
        <authorList>
            <person name="Wang S."/>
        </authorList>
    </citation>
    <scope>NUCLEOTIDE SEQUENCE [LARGE SCALE GENOMIC DNA]</scope>
    <source>
        <strain evidence="3 4">YN101</strain>
    </source>
</reference>
<dbReference type="EMBL" id="CP041186">
    <property type="protein sequence ID" value="QDG52787.1"/>
    <property type="molecule type" value="Genomic_DNA"/>
</dbReference>
<evidence type="ECO:0000313" key="4">
    <source>
        <dbReference type="Proteomes" id="UP000315995"/>
    </source>
</evidence>
<keyword evidence="4" id="KW-1185">Reference proteome</keyword>
<dbReference type="InterPro" id="IPR000917">
    <property type="entry name" value="Sulfatase_N"/>
</dbReference>
<accession>A0A5B8YED4</accession>
<accession>A0A4Y6PXR8</accession>
<keyword evidence="1" id="KW-0812">Transmembrane</keyword>
<evidence type="ECO:0000256" key="1">
    <source>
        <dbReference type="SAM" id="Phobius"/>
    </source>
</evidence>
<name>A0A4Y6PXR8_PERCE</name>
<organism evidence="3 4">
    <name type="scientific">Persicimonas caeni</name>
    <dbReference type="NCBI Taxonomy" id="2292766"/>
    <lineage>
        <taxon>Bacteria</taxon>
        <taxon>Deltaproteobacteria</taxon>
        <taxon>Bradymonadales</taxon>
        <taxon>Bradymonadaceae</taxon>
        <taxon>Persicimonas</taxon>
    </lineage>
</organism>
<dbReference type="PANTHER" id="PTHR43751:SF3">
    <property type="entry name" value="SULFATASE N-TERMINAL DOMAIN-CONTAINING PROTEIN"/>
    <property type="match status" value="1"/>
</dbReference>
<feature type="transmembrane region" description="Helical" evidence="1">
    <location>
        <begin position="120"/>
        <end position="138"/>
    </location>
</feature>
<protein>
    <submittedName>
        <fullName evidence="3">LTA synthase family protein</fullName>
    </submittedName>
</protein>
<dbReference type="PANTHER" id="PTHR43751">
    <property type="entry name" value="SULFATASE"/>
    <property type="match status" value="1"/>
</dbReference>
<feature type="transmembrane region" description="Helical" evidence="1">
    <location>
        <begin position="150"/>
        <end position="168"/>
    </location>
</feature>
<evidence type="ECO:0000259" key="2">
    <source>
        <dbReference type="Pfam" id="PF00884"/>
    </source>
</evidence>
<evidence type="ECO:0000313" key="3">
    <source>
        <dbReference type="EMBL" id="QDG52787.1"/>
    </source>
</evidence>
<gene>
    <name evidence="3" type="ORF">FIV42_19170</name>
</gene>
<dbReference type="Gene3D" id="3.40.720.10">
    <property type="entry name" value="Alkaline Phosphatase, subunit A"/>
    <property type="match status" value="1"/>
</dbReference>
<feature type="transmembrane region" description="Helical" evidence="1">
    <location>
        <begin position="41"/>
        <end position="59"/>
    </location>
</feature>
<dbReference type="Proteomes" id="UP000315995">
    <property type="component" value="Chromosome"/>
</dbReference>
<feature type="transmembrane region" description="Helical" evidence="1">
    <location>
        <begin position="66"/>
        <end position="86"/>
    </location>
</feature>
<keyword evidence="1" id="KW-0472">Membrane</keyword>
<dbReference type="AlphaFoldDB" id="A0A4Y6PXR8"/>
<dbReference type="InterPro" id="IPR052701">
    <property type="entry name" value="GAG_Ulvan_Degrading_Sulfatases"/>
</dbReference>
<feature type="domain" description="Sulfatase N-terminal" evidence="2">
    <location>
        <begin position="220"/>
        <end position="517"/>
    </location>
</feature>
<keyword evidence="1" id="KW-1133">Transmembrane helix</keyword>
<sequence>MAKSARQLAWVAIPLSVLLGDFFVRWEMGLPANLAQSPSNLFASAGLSWLFWWAVSRLVSASERRWMWATVVALPAALLCASVWRFHLVAGHAPSPSVLVYFWQEPASSLRMMGTRLSPLFVGGVGALAGLWAFALAGEPRELDASLRRSCLLALVPWIFAAVFWPAGMTVGQSPFTADFHASHTVAHAAKALMTSEATSPLGVADRVDLPKAEGDAPRPNVIIIVAESLRRDRMQIFGHDRPTTPEMARFFDAHPDEIYRFDRALSASAYTQLSVPMILSGLYMARDRQTMHRAPLVWHYARAAGAQTFLVSPQQWSWQGLHDFMLLDAPPDHVVTAETLGADIINDVGVHDRLATDALVDLLRHKLDPERPFLGVVQTNATHFPFLPKDDVDWPLESIRDVYDASVALTDGMFGRMVQTLSERGLLEDTVIVFVADHSEFFYDVDADDREQVQKVWQDGLRVSSCHPSIARIPMFMYVPDKWAPTTSAGAQALRDNERRWVSTVDVVPTVLDLWDVEDMTSQAGLDGLDGESLLTPVDADRAAFCVNSARWNLRGGSGFAAFGNERIIYGRTDFEHLHVYDPEDSATWTERTPGRTPDERDRQWLDGLLGRHPALRPYLKHVSRGNSDD</sequence>
<dbReference type="InterPro" id="IPR017850">
    <property type="entry name" value="Alkaline_phosphatase_core_sf"/>
</dbReference>
<dbReference type="OrthoDB" id="5500422at2"/>
<proteinExistence type="predicted"/>
<dbReference type="SUPFAM" id="SSF53649">
    <property type="entry name" value="Alkaline phosphatase-like"/>
    <property type="match status" value="1"/>
</dbReference>
<dbReference type="RefSeq" id="WP_141199250.1">
    <property type="nucleotide sequence ID" value="NZ_CP041186.1"/>
</dbReference>